<accession>A0ABN9QW39</accession>
<evidence type="ECO:0000256" key="4">
    <source>
        <dbReference type="ARBA" id="ARBA00022741"/>
    </source>
</evidence>
<dbReference type="PROSITE" id="PS50011">
    <property type="entry name" value="PROTEIN_KINASE_DOM"/>
    <property type="match status" value="1"/>
</dbReference>
<evidence type="ECO:0000256" key="5">
    <source>
        <dbReference type="ARBA" id="ARBA00022777"/>
    </source>
</evidence>
<dbReference type="Gene3D" id="1.10.510.10">
    <property type="entry name" value="Transferase(Phosphotransferase) domain 1"/>
    <property type="match status" value="1"/>
</dbReference>
<evidence type="ECO:0000256" key="7">
    <source>
        <dbReference type="ARBA" id="ARBA00047899"/>
    </source>
</evidence>
<feature type="compositionally biased region" description="Low complexity" evidence="9">
    <location>
        <begin position="298"/>
        <end position="307"/>
    </location>
</feature>
<name>A0ABN9QW39_9DINO</name>
<dbReference type="InterPro" id="IPR000719">
    <property type="entry name" value="Prot_kinase_dom"/>
</dbReference>
<evidence type="ECO:0000259" key="10">
    <source>
        <dbReference type="PROSITE" id="PS50011"/>
    </source>
</evidence>
<dbReference type="EMBL" id="CAUYUJ010004681">
    <property type="protein sequence ID" value="CAK0810527.1"/>
    <property type="molecule type" value="Genomic_DNA"/>
</dbReference>
<evidence type="ECO:0000256" key="2">
    <source>
        <dbReference type="ARBA" id="ARBA00022527"/>
    </source>
</evidence>
<evidence type="ECO:0000256" key="8">
    <source>
        <dbReference type="ARBA" id="ARBA00048679"/>
    </source>
</evidence>
<protein>
    <recommendedName>
        <fullName evidence="1">non-specific serine/threonine protein kinase</fullName>
        <ecNumber evidence="1">2.7.11.1</ecNumber>
    </recommendedName>
</protein>
<feature type="compositionally biased region" description="Basic residues" evidence="9">
    <location>
        <begin position="86"/>
        <end position="96"/>
    </location>
</feature>
<keyword evidence="3" id="KW-0808">Transferase</keyword>
<dbReference type="InterPro" id="IPR011009">
    <property type="entry name" value="Kinase-like_dom_sf"/>
</dbReference>
<dbReference type="EC" id="2.7.11.1" evidence="1"/>
<keyword evidence="6" id="KW-0067">ATP-binding</keyword>
<evidence type="ECO:0000313" key="12">
    <source>
        <dbReference type="Proteomes" id="UP001189429"/>
    </source>
</evidence>
<dbReference type="PANTHER" id="PTHR47634:SF9">
    <property type="entry name" value="PROTEIN KINASE DOMAIN-CONTAINING PROTEIN-RELATED"/>
    <property type="match status" value="1"/>
</dbReference>
<keyword evidence="5" id="KW-0418">Kinase</keyword>
<dbReference type="SMART" id="SM00220">
    <property type="entry name" value="S_TKc"/>
    <property type="match status" value="1"/>
</dbReference>
<dbReference type="PANTHER" id="PTHR47634">
    <property type="entry name" value="PROTEIN KINASE DOMAIN-CONTAINING PROTEIN-RELATED"/>
    <property type="match status" value="1"/>
</dbReference>
<feature type="compositionally biased region" description="Low complexity" evidence="9">
    <location>
        <begin position="100"/>
        <end position="111"/>
    </location>
</feature>
<sequence length="340" mass="37714">MGENLLALVKHHDYNGLPLPLVRRLSRHTLSGLEYIHSRGVIHTDVKLENVLVQRHDFAELLCEARRAHRAFMEQKKGTVDLLSKAQKKRMKKKEKKTAGKAPEAAAAAAADEADDKGEADQEDKGGDADEAAAEACGRPVPPVRQRERFDTLDFCQVNAKLADFGNGVFSNRKVTDDIQTRQYRSPEVIIGTAWDETADVWSAACMIFELATGDFLFDPHADDGWSRDEDHLALMTELLGDLPPREWALSGKYSKEFFNNSGKLKHIKSLKYWALIDVLKEKYSMSQDRGRGRDLGLPDADADLGAQSEAHGERSAEAPLGAARARRRPGRCRAGDAAP</sequence>
<evidence type="ECO:0000256" key="6">
    <source>
        <dbReference type="ARBA" id="ARBA00022840"/>
    </source>
</evidence>
<reference evidence="11" key="1">
    <citation type="submission" date="2023-10" db="EMBL/GenBank/DDBJ databases">
        <authorList>
            <person name="Chen Y."/>
            <person name="Shah S."/>
            <person name="Dougan E. K."/>
            <person name="Thang M."/>
            <person name="Chan C."/>
        </authorList>
    </citation>
    <scope>NUCLEOTIDE SEQUENCE [LARGE SCALE GENOMIC DNA]</scope>
</reference>
<keyword evidence="12" id="KW-1185">Reference proteome</keyword>
<dbReference type="Proteomes" id="UP001189429">
    <property type="component" value="Unassembled WGS sequence"/>
</dbReference>
<comment type="catalytic activity">
    <reaction evidence="8">
        <text>L-seryl-[protein] + ATP = O-phospho-L-seryl-[protein] + ADP + H(+)</text>
        <dbReference type="Rhea" id="RHEA:17989"/>
        <dbReference type="Rhea" id="RHEA-COMP:9863"/>
        <dbReference type="Rhea" id="RHEA-COMP:11604"/>
        <dbReference type="ChEBI" id="CHEBI:15378"/>
        <dbReference type="ChEBI" id="CHEBI:29999"/>
        <dbReference type="ChEBI" id="CHEBI:30616"/>
        <dbReference type="ChEBI" id="CHEBI:83421"/>
        <dbReference type="ChEBI" id="CHEBI:456216"/>
        <dbReference type="EC" id="2.7.11.1"/>
    </reaction>
</comment>
<evidence type="ECO:0000256" key="1">
    <source>
        <dbReference type="ARBA" id="ARBA00012513"/>
    </source>
</evidence>
<organism evidence="11 12">
    <name type="scientific">Prorocentrum cordatum</name>
    <dbReference type="NCBI Taxonomy" id="2364126"/>
    <lineage>
        <taxon>Eukaryota</taxon>
        <taxon>Sar</taxon>
        <taxon>Alveolata</taxon>
        <taxon>Dinophyceae</taxon>
        <taxon>Prorocentrales</taxon>
        <taxon>Prorocentraceae</taxon>
        <taxon>Prorocentrum</taxon>
    </lineage>
</organism>
<dbReference type="Pfam" id="PF00069">
    <property type="entry name" value="Pkinase"/>
    <property type="match status" value="2"/>
</dbReference>
<feature type="domain" description="Protein kinase" evidence="10">
    <location>
        <begin position="1"/>
        <end position="285"/>
    </location>
</feature>
<feature type="region of interest" description="Disordered" evidence="9">
    <location>
        <begin position="289"/>
        <end position="340"/>
    </location>
</feature>
<comment type="catalytic activity">
    <reaction evidence="7">
        <text>L-threonyl-[protein] + ATP = O-phospho-L-threonyl-[protein] + ADP + H(+)</text>
        <dbReference type="Rhea" id="RHEA:46608"/>
        <dbReference type="Rhea" id="RHEA-COMP:11060"/>
        <dbReference type="Rhea" id="RHEA-COMP:11605"/>
        <dbReference type="ChEBI" id="CHEBI:15378"/>
        <dbReference type="ChEBI" id="CHEBI:30013"/>
        <dbReference type="ChEBI" id="CHEBI:30616"/>
        <dbReference type="ChEBI" id="CHEBI:61977"/>
        <dbReference type="ChEBI" id="CHEBI:456216"/>
        <dbReference type="EC" id="2.7.11.1"/>
    </reaction>
</comment>
<keyword evidence="2" id="KW-0723">Serine/threonine-protein kinase</keyword>
<proteinExistence type="predicted"/>
<evidence type="ECO:0000313" key="11">
    <source>
        <dbReference type="EMBL" id="CAK0810527.1"/>
    </source>
</evidence>
<gene>
    <name evidence="11" type="ORF">PCOR1329_LOCUS15473</name>
</gene>
<dbReference type="PROSITE" id="PS00108">
    <property type="entry name" value="PROTEIN_KINASE_ST"/>
    <property type="match status" value="1"/>
</dbReference>
<feature type="compositionally biased region" description="Basic and acidic residues" evidence="9">
    <location>
        <begin position="117"/>
        <end position="128"/>
    </location>
</feature>
<feature type="region of interest" description="Disordered" evidence="9">
    <location>
        <begin position="83"/>
        <end position="141"/>
    </location>
</feature>
<evidence type="ECO:0000256" key="9">
    <source>
        <dbReference type="SAM" id="MobiDB-lite"/>
    </source>
</evidence>
<dbReference type="InterPro" id="IPR008271">
    <property type="entry name" value="Ser/Thr_kinase_AS"/>
</dbReference>
<comment type="caution">
    <text evidence="11">The sequence shown here is derived from an EMBL/GenBank/DDBJ whole genome shotgun (WGS) entry which is preliminary data.</text>
</comment>
<evidence type="ECO:0000256" key="3">
    <source>
        <dbReference type="ARBA" id="ARBA00022679"/>
    </source>
</evidence>
<dbReference type="SUPFAM" id="SSF56112">
    <property type="entry name" value="Protein kinase-like (PK-like)"/>
    <property type="match status" value="1"/>
</dbReference>
<keyword evidence="4" id="KW-0547">Nucleotide-binding</keyword>
<dbReference type="InterPro" id="IPR051334">
    <property type="entry name" value="SRPK"/>
</dbReference>